<reference evidence="2 3" key="1">
    <citation type="submission" date="2024-09" db="EMBL/GenBank/DDBJ databases">
        <authorList>
            <person name="Sun Q."/>
            <person name="Mori K."/>
        </authorList>
    </citation>
    <scope>NUCLEOTIDE SEQUENCE [LARGE SCALE GENOMIC DNA]</scope>
    <source>
        <strain evidence="2 3">CECT 8064</strain>
    </source>
</reference>
<comment type="caution">
    <text evidence="2">The sequence shown here is derived from an EMBL/GenBank/DDBJ whole genome shotgun (WGS) entry which is preliminary data.</text>
</comment>
<evidence type="ECO:0000313" key="3">
    <source>
        <dbReference type="Proteomes" id="UP001589645"/>
    </source>
</evidence>
<evidence type="ECO:0000313" key="2">
    <source>
        <dbReference type="EMBL" id="MFB9134362.1"/>
    </source>
</evidence>
<keyword evidence="3" id="KW-1185">Reference proteome</keyword>
<name>A0ABV5HJF7_9VIBR</name>
<sequence length="121" mass="14312">MEGTVTKQRRAFFRLNYPKRARPNVRIDGDLYHVSEVSEQGIRVVMNPRGFYHGLTLKGRLNLHQDKQIEVQGQVIRMEETEVILKLDLGPSFRDMVQEQRYLRQNYPSIFSRVNHQQVSK</sequence>
<organism evidence="2 3">
    <name type="scientific">Vibrio olivae</name>
    <dbReference type="NCBI Taxonomy" id="1243002"/>
    <lineage>
        <taxon>Bacteria</taxon>
        <taxon>Pseudomonadati</taxon>
        <taxon>Pseudomonadota</taxon>
        <taxon>Gammaproteobacteria</taxon>
        <taxon>Vibrionales</taxon>
        <taxon>Vibrionaceae</taxon>
        <taxon>Vibrio</taxon>
    </lineage>
</organism>
<proteinExistence type="predicted"/>
<feature type="domain" description="PilZ" evidence="1">
    <location>
        <begin position="8"/>
        <end position="100"/>
    </location>
</feature>
<dbReference type="Proteomes" id="UP001589645">
    <property type="component" value="Unassembled WGS sequence"/>
</dbReference>
<accession>A0ABV5HJF7</accession>
<evidence type="ECO:0000259" key="1">
    <source>
        <dbReference type="Pfam" id="PF07238"/>
    </source>
</evidence>
<dbReference type="InterPro" id="IPR009875">
    <property type="entry name" value="PilZ_domain"/>
</dbReference>
<gene>
    <name evidence="2" type="ORF">ACFFUV_05170</name>
</gene>
<protein>
    <submittedName>
        <fullName evidence="2">PilZ domain-containing protein</fullName>
    </submittedName>
</protein>
<dbReference type="Pfam" id="PF07238">
    <property type="entry name" value="PilZ"/>
    <property type="match status" value="1"/>
</dbReference>
<dbReference type="EMBL" id="JBHMEP010000001">
    <property type="protein sequence ID" value="MFB9134362.1"/>
    <property type="molecule type" value="Genomic_DNA"/>
</dbReference>
<dbReference type="RefSeq" id="WP_390190220.1">
    <property type="nucleotide sequence ID" value="NZ_JBHMEP010000001.1"/>
</dbReference>